<dbReference type="AlphaFoldDB" id="A0A0E9SFR8"/>
<protein>
    <submittedName>
        <fullName evidence="1">Uncharacterized protein</fullName>
    </submittedName>
</protein>
<name>A0A0E9SFR8_ANGAN</name>
<reference evidence="1" key="1">
    <citation type="submission" date="2014-11" db="EMBL/GenBank/DDBJ databases">
        <authorList>
            <person name="Amaro Gonzalez C."/>
        </authorList>
    </citation>
    <scope>NUCLEOTIDE SEQUENCE</scope>
</reference>
<accession>A0A0E9SFR8</accession>
<organism evidence="1">
    <name type="scientific">Anguilla anguilla</name>
    <name type="common">European freshwater eel</name>
    <name type="synonym">Muraena anguilla</name>
    <dbReference type="NCBI Taxonomy" id="7936"/>
    <lineage>
        <taxon>Eukaryota</taxon>
        <taxon>Metazoa</taxon>
        <taxon>Chordata</taxon>
        <taxon>Craniata</taxon>
        <taxon>Vertebrata</taxon>
        <taxon>Euteleostomi</taxon>
        <taxon>Actinopterygii</taxon>
        <taxon>Neopterygii</taxon>
        <taxon>Teleostei</taxon>
        <taxon>Anguilliformes</taxon>
        <taxon>Anguillidae</taxon>
        <taxon>Anguilla</taxon>
    </lineage>
</organism>
<reference evidence="1" key="2">
    <citation type="journal article" date="2015" name="Fish Shellfish Immunol.">
        <title>Early steps in the European eel (Anguilla anguilla)-Vibrio vulnificus interaction in the gills: Role of the RtxA13 toxin.</title>
        <authorList>
            <person name="Callol A."/>
            <person name="Pajuelo D."/>
            <person name="Ebbesson L."/>
            <person name="Teles M."/>
            <person name="MacKenzie S."/>
            <person name="Amaro C."/>
        </authorList>
    </citation>
    <scope>NUCLEOTIDE SEQUENCE</scope>
</reference>
<sequence>MFVIEQSFRRKSLKLTSKELCFVI</sequence>
<evidence type="ECO:0000313" key="1">
    <source>
        <dbReference type="EMBL" id="JAH40136.1"/>
    </source>
</evidence>
<dbReference type="EMBL" id="GBXM01068441">
    <property type="protein sequence ID" value="JAH40136.1"/>
    <property type="molecule type" value="Transcribed_RNA"/>
</dbReference>
<proteinExistence type="predicted"/>